<feature type="compositionally biased region" description="Basic and acidic residues" evidence="1">
    <location>
        <begin position="189"/>
        <end position="206"/>
    </location>
</feature>
<keyword evidence="4" id="KW-1185">Reference proteome</keyword>
<dbReference type="InterPro" id="IPR018392">
    <property type="entry name" value="LysM"/>
</dbReference>
<dbReference type="InterPro" id="IPR036779">
    <property type="entry name" value="LysM_dom_sf"/>
</dbReference>
<dbReference type="PROSITE" id="PS51782">
    <property type="entry name" value="LYSM"/>
    <property type="match status" value="1"/>
</dbReference>
<dbReference type="PANTHER" id="PTHR20932:SF8">
    <property type="entry name" value="LD22649P"/>
    <property type="match status" value="1"/>
</dbReference>
<feature type="region of interest" description="Disordered" evidence="1">
    <location>
        <begin position="400"/>
        <end position="456"/>
    </location>
</feature>
<evidence type="ECO:0000259" key="2">
    <source>
        <dbReference type="PROSITE" id="PS51782"/>
    </source>
</evidence>
<evidence type="ECO:0000256" key="1">
    <source>
        <dbReference type="SAM" id="MobiDB-lite"/>
    </source>
</evidence>
<sequence length="456" mass="49241">MPLRDTLNDDEASAAVSNSWATTSFSSAVNTSQNRPAIRRRGSDGTARLRNGHTSDRGVHLRARTVDDGTDGAASHPLDSATGSSKDISSLDKRASTNVTRQRSNRYLSNIEASGDAADGDGGGVMPKDSLPGVALKYGITLQELRRANQLWPSDPIHLRKELYIPLDKARHSREFQSTLLDHRIARHEAQPAREDRHGPTEDDRSSQFTIIRVPASRLSYFPPSSSSSTSSTKSSTLPRSAPATGPSPLPSIFTDAAPWKSHIPSSGSIPMPSPFRSPSSGLGVLINSLPLHVFPSARGLFKGRPSIDSTSGTPSSQSDDLEWEHEMEDVSVTSSTGKTFRIGSMRRRHDEHSPDQASGFANGSETGRTIEDVEMNVLDMKASALLPHRGGQIIVQTALSSAKDGSRRKVPYADVGRAEASPLTPTPVRTAQLEPSPAMQFPLSRKQKRSKSRDS</sequence>
<dbReference type="Proteomes" id="UP000194127">
    <property type="component" value="Unassembled WGS sequence"/>
</dbReference>
<dbReference type="Pfam" id="PF01476">
    <property type="entry name" value="LysM"/>
    <property type="match status" value="1"/>
</dbReference>
<dbReference type="OrthoDB" id="2107166at2759"/>
<feature type="compositionally biased region" description="Basic residues" evidence="1">
    <location>
        <begin position="446"/>
        <end position="456"/>
    </location>
</feature>
<dbReference type="STRING" id="670580.A0A1X6NAW8"/>
<feature type="compositionally biased region" description="Polar residues" evidence="1">
    <location>
        <begin position="356"/>
        <end position="366"/>
    </location>
</feature>
<feature type="domain" description="LysM" evidence="2">
    <location>
        <begin position="121"/>
        <end position="165"/>
    </location>
</feature>
<feature type="region of interest" description="Disordered" evidence="1">
    <location>
        <begin position="189"/>
        <end position="208"/>
    </location>
</feature>
<feature type="region of interest" description="Disordered" evidence="1">
    <location>
        <begin position="220"/>
        <end position="255"/>
    </location>
</feature>
<feature type="region of interest" description="Disordered" evidence="1">
    <location>
        <begin position="346"/>
        <end position="366"/>
    </location>
</feature>
<dbReference type="PANTHER" id="PTHR20932">
    <property type="entry name" value="LYSM AND PUTATIVE PEPTIDOGLYCAN-BINDING DOMAIN-CONTAINING PROTEIN"/>
    <property type="match status" value="1"/>
</dbReference>
<dbReference type="SUPFAM" id="SSF54106">
    <property type="entry name" value="LysM domain"/>
    <property type="match status" value="1"/>
</dbReference>
<feature type="region of interest" description="Disordered" evidence="1">
    <location>
        <begin position="24"/>
        <end position="126"/>
    </location>
</feature>
<feature type="compositionally biased region" description="Polar residues" evidence="1">
    <location>
        <begin position="96"/>
        <end position="112"/>
    </location>
</feature>
<feature type="compositionally biased region" description="Basic and acidic residues" evidence="1">
    <location>
        <begin position="53"/>
        <end position="67"/>
    </location>
</feature>
<gene>
    <name evidence="3" type="ORF">POSPLADRAFT_1068811</name>
</gene>
<dbReference type="CDD" id="cd00118">
    <property type="entry name" value="LysM"/>
    <property type="match status" value="1"/>
</dbReference>
<dbReference type="EMBL" id="KZ110592">
    <property type="protein sequence ID" value="OSX65789.1"/>
    <property type="molecule type" value="Genomic_DNA"/>
</dbReference>
<dbReference type="InterPro" id="IPR045030">
    <property type="entry name" value="LYSM1-4"/>
</dbReference>
<protein>
    <submittedName>
        <fullName evidence="3">Carbohydrate-binding module family 50 protein</fullName>
    </submittedName>
</protein>
<accession>A0A1X6NAW8</accession>
<evidence type="ECO:0000313" key="3">
    <source>
        <dbReference type="EMBL" id="OSX65789.1"/>
    </source>
</evidence>
<feature type="compositionally biased region" description="Polar residues" evidence="1">
    <location>
        <begin position="24"/>
        <end position="35"/>
    </location>
</feature>
<organism evidence="3 4">
    <name type="scientific">Postia placenta MAD-698-R-SB12</name>
    <dbReference type="NCBI Taxonomy" id="670580"/>
    <lineage>
        <taxon>Eukaryota</taxon>
        <taxon>Fungi</taxon>
        <taxon>Dikarya</taxon>
        <taxon>Basidiomycota</taxon>
        <taxon>Agaricomycotina</taxon>
        <taxon>Agaricomycetes</taxon>
        <taxon>Polyporales</taxon>
        <taxon>Adustoporiaceae</taxon>
        <taxon>Rhodonia</taxon>
    </lineage>
</organism>
<dbReference type="RefSeq" id="XP_024342583.1">
    <property type="nucleotide sequence ID" value="XM_024482317.1"/>
</dbReference>
<proteinExistence type="predicted"/>
<dbReference type="GeneID" id="36327267"/>
<reference evidence="3 4" key="1">
    <citation type="submission" date="2017-04" db="EMBL/GenBank/DDBJ databases">
        <title>Genome Sequence of the Model Brown-Rot Fungus Postia placenta SB12.</title>
        <authorList>
            <consortium name="DOE Joint Genome Institute"/>
            <person name="Gaskell J."/>
            <person name="Kersten P."/>
            <person name="Larrondo L.F."/>
            <person name="Canessa P."/>
            <person name="Martinez D."/>
            <person name="Hibbett D."/>
            <person name="Schmoll M."/>
            <person name="Kubicek C.P."/>
            <person name="Martinez A.T."/>
            <person name="Yadav J."/>
            <person name="Master E."/>
            <person name="Magnuson J.K."/>
            <person name="James T."/>
            <person name="Yaver D."/>
            <person name="Berka R."/>
            <person name="Labutti K."/>
            <person name="Lipzen A."/>
            <person name="Aerts A."/>
            <person name="Barry K."/>
            <person name="Henrissat B."/>
            <person name="Blanchette R."/>
            <person name="Grigoriev I."/>
            <person name="Cullen D."/>
        </authorList>
    </citation>
    <scope>NUCLEOTIDE SEQUENCE [LARGE SCALE GENOMIC DNA]</scope>
    <source>
        <strain evidence="3 4">MAD-698-R-SB12</strain>
    </source>
</reference>
<evidence type="ECO:0000313" key="4">
    <source>
        <dbReference type="Proteomes" id="UP000194127"/>
    </source>
</evidence>
<dbReference type="AlphaFoldDB" id="A0A1X6NAW8"/>
<name>A0A1X6NAW8_9APHY</name>
<dbReference type="Gene3D" id="3.10.350.10">
    <property type="entry name" value="LysM domain"/>
    <property type="match status" value="1"/>
</dbReference>
<feature type="compositionally biased region" description="Low complexity" evidence="1">
    <location>
        <begin position="220"/>
        <end position="241"/>
    </location>
</feature>